<organism evidence="1 2">
    <name type="scientific">Melastoma candidum</name>
    <dbReference type="NCBI Taxonomy" id="119954"/>
    <lineage>
        <taxon>Eukaryota</taxon>
        <taxon>Viridiplantae</taxon>
        <taxon>Streptophyta</taxon>
        <taxon>Embryophyta</taxon>
        <taxon>Tracheophyta</taxon>
        <taxon>Spermatophyta</taxon>
        <taxon>Magnoliopsida</taxon>
        <taxon>eudicotyledons</taxon>
        <taxon>Gunneridae</taxon>
        <taxon>Pentapetalae</taxon>
        <taxon>rosids</taxon>
        <taxon>malvids</taxon>
        <taxon>Myrtales</taxon>
        <taxon>Melastomataceae</taxon>
        <taxon>Melastomatoideae</taxon>
        <taxon>Melastomateae</taxon>
        <taxon>Melastoma</taxon>
    </lineage>
</organism>
<comment type="caution">
    <text evidence="1">The sequence shown here is derived from an EMBL/GenBank/DDBJ whole genome shotgun (WGS) entry which is preliminary data.</text>
</comment>
<dbReference type="Proteomes" id="UP001057402">
    <property type="component" value="Chromosome 5"/>
</dbReference>
<evidence type="ECO:0000313" key="2">
    <source>
        <dbReference type="Proteomes" id="UP001057402"/>
    </source>
</evidence>
<name>A0ACB9QRX8_9MYRT</name>
<evidence type="ECO:0000313" key="1">
    <source>
        <dbReference type="EMBL" id="KAI4369384.1"/>
    </source>
</evidence>
<protein>
    <submittedName>
        <fullName evidence="1">Uncharacterized protein</fullName>
    </submittedName>
</protein>
<sequence length="127" mass="14007">MGLLDHLWDDTLAGPRPDSGLGKLRKHNTFSFRPDSGKELDAAASFRSFRDDSSEETTKVTRKITIVKPPGYTSVSPPVSPAGSVTPTSPFSAEGPFGSEERQRWSRMRKQAKLDQKAPILFKSSEI</sequence>
<gene>
    <name evidence="1" type="ORF">MLD38_017826</name>
</gene>
<reference evidence="2" key="1">
    <citation type="journal article" date="2023" name="Front. Plant Sci.">
        <title>Chromosomal-level genome assembly of Melastoma candidum provides insights into trichome evolution.</title>
        <authorList>
            <person name="Zhong Y."/>
            <person name="Wu W."/>
            <person name="Sun C."/>
            <person name="Zou P."/>
            <person name="Liu Y."/>
            <person name="Dai S."/>
            <person name="Zhou R."/>
        </authorList>
    </citation>
    <scope>NUCLEOTIDE SEQUENCE [LARGE SCALE GENOMIC DNA]</scope>
</reference>
<proteinExistence type="predicted"/>
<dbReference type="EMBL" id="CM042884">
    <property type="protein sequence ID" value="KAI4369384.1"/>
    <property type="molecule type" value="Genomic_DNA"/>
</dbReference>
<keyword evidence="2" id="KW-1185">Reference proteome</keyword>
<accession>A0ACB9QRX8</accession>